<evidence type="ECO:0000313" key="1">
    <source>
        <dbReference type="EMBL" id="MPC90325.1"/>
    </source>
</evidence>
<organism evidence="1 2">
    <name type="scientific">Portunus trituberculatus</name>
    <name type="common">Swimming crab</name>
    <name type="synonym">Neptunus trituberculatus</name>
    <dbReference type="NCBI Taxonomy" id="210409"/>
    <lineage>
        <taxon>Eukaryota</taxon>
        <taxon>Metazoa</taxon>
        <taxon>Ecdysozoa</taxon>
        <taxon>Arthropoda</taxon>
        <taxon>Crustacea</taxon>
        <taxon>Multicrustacea</taxon>
        <taxon>Malacostraca</taxon>
        <taxon>Eumalacostraca</taxon>
        <taxon>Eucarida</taxon>
        <taxon>Decapoda</taxon>
        <taxon>Pleocyemata</taxon>
        <taxon>Brachyura</taxon>
        <taxon>Eubrachyura</taxon>
        <taxon>Portunoidea</taxon>
        <taxon>Portunidae</taxon>
        <taxon>Portuninae</taxon>
        <taxon>Portunus</taxon>
    </lineage>
</organism>
<protein>
    <submittedName>
        <fullName evidence="1">Uncharacterized protein</fullName>
    </submittedName>
</protein>
<comment type="caution">
    <text evidence="1">The sequence shown here is derived from an EMBL/GenBank/DDBJ whole genome shotgun (WGS) entry which is preliminary data.</text>
</comment>
<sequence length="56" mass="6310">MGIYGLKGILYGVPPISKSTREEAQPTLGPWIGFEPVRLETPRTPKHAWFYCTTAF</sequence>
<keyword evidence="2" id="KW-1185">Reference proteome</keyword>
<dbReference type="AlphaFoldDB" id="A0A5B7J6H2"/>
<evidence type="ECO:0000313" key="2">
    <source>
        <dbReference type="Proteomes" id="UP000324222"/>
    </source>
</evidence>
<dbReference type="Proteomes" id="UP000324222">
    <property type="component" value="Unassembled WGS sequence"/>
</dbReference>
<name>A0A5B7J6H2_PORTR</name>
<accession>A0A5B7J6H2</accession>
<dbReference type="EMBL" id="VSRR010083986">
    <property type="protein sequence ID" value="MPC90325.1"/>
    <property type="molecule type" value="Genomic_DNA"/>
</dbReference>
<reference evidence="1 2" key="1">
    <citation type="submission" date="2019-05" db="EMBL/GenBank/DDBJ databases">
        <title>Another draft genome of Portunus trituberculatus and its Hox gene families provides insights of decapod evolution.</title>
        <authorList>
            <person name="Jeong J.-H."/>
            <person name="Song I."/>
            <person name="Kim S."/>
            <person name="Choi T."/>
            <person name="Kim D."/>
            <person name="Ryu S."/>
            <person name="Kim W."/>
        </authorList>
    </citation>
    <scope>NUCLEOTIDE SEQUENCE [LARGE SCALE GENOMIC DNA]</scope>
    <source>
        <tissue evidence="1">Muscle</tissue>
    </source>
</reference>
<proteinExistence type="predicted"/>
<gene>
    <name evidence="1" type="ORF">E2C01_085302</name>
</gene>